<gene>
    <name evidence="4" type="ORF">S12H4_03154</name>
</gene>
<reference evidence="4" key="1">
    <citation type="journal article" date="2014" name="Front. Microbiol.">
        <title>High frequency of phylogenetically diverse reductive dehalogenase-homologous genes in deep subseafloor sedimentary metagenomes.</title>
        <authorList>
            <person name="Kawai M."/>
            <person name="Futagami T."/>
            <person name="Toyoda A."/>
            <person name="Takaki Y."/>
            <person name="Nishi S."/>
            <person name="Hori S."/>
            <person name="Arai W."/>
            <person name="Tsubouchi T."/>
            <person name="Morono Y."/>
            <person name="Uchiyama I."/>
            <person name="Ito T."/>
            <person name="Fujiyama A."/>
            <person name="Inagaki F."/>
            <person name="Takami H."/>
        </authorList>
    </citation>
    <scope>NUCLEOTIDE SEQUENCE</scope>
    <source>
        <strain evidence="4">Expedition CK06-06</strain>
    </source>
</reference>
<evidence type="ECO:0000256" key="2">
    <source>
        <dbReference type="ARBA" id="ARBA00022676"/>
    </source>
</evidence>
<dbReference type="InterPro" id="IPR029044">
    <property type="entry name" value="Nucleotide-diphossugar_trans"/>
</dbReference>
<evidence type="ECO:0000256" key="1">
    <source>
        <dbReference type="ARBA" id="ARBA00006739"/>
    </source>
</evidence>
<dbReference type="PANTHER" id="PTHR43179">
    <property type="entry name" value="RHAMNOSYLTRANSFERASE WBBL"/>
    <property type="match status" value="1"/>
</dbReference>
<dbReference type="SUPFAM" id="SSF53448">
    <property type="entry name" value="Nucleotide-diphospho-sugar transferases"/>
    <property type="match status" value="1"/>
</dbReference>
<proteinExistence type="inferred from homology"/>
<comment type="caution">
    <text evidence="4">The sequence shown here is derived from an EMBL/GenBank/DDBJ whole genome shotgun (WGS) entry which is preliminary data.</text>
</comment>
<evidence type="ECO:0008006" key="5">
    <source>
        <dbReference type="Google" id="ProtNLM"/>
    </source>
</evidence>
<comment type="similarity">
    <text evidence="1">Belongs to the glycosyltransferase 2 family.</text>
</comment>
<accession>X1S4I5</accession>
<organism evidence="4">
    <name type="scientific">marine sediment metagenome</name>
    <dbReference type="NCBI Taxonomy" id="412755"/>
    <lineage>
        <taxon>unclassified sequences</taxon>
        <taxon>metagenomes</taxon>
        <taxon>ecological metagenomes</taxon>
    </lineage>
</organism>
<evidence type="ECO:0000313" key="4">
    <source>
        <dbReference type="EMBL" id="GAI70350.1"/>
    </source>
</evidence>
<evidence type="ECO:0000256" key="3">
    <source>
        <dbReference type="ARBA" id="ARBA00022679"/>
    </source>
</evidence>
<keyword evidence="2" id="KW-0328">Glycosyltransferase</keyword>
<feature type="non-terminal residue" evidence="4">
    <location>
        <position position="1"/>
    </location>
</feature>
<name>X1S4I5_9ZZZZ</name>
<dbReference type="GO" id="GO:0016757">
    <property type="term" value="F:glycosyltransferase activity"/>
    <property type="evidence" value="ECO:0007669"/>
    <property type="project" value="UniProtKB-KW"/>
</dbReference>
<dbReference type="EMBL" id="BARW01000858">
    <property type="protein sequence ID" value="GAI70350.1"/>
    <property type="molecule type" value="Genomic_DNA"/>
</dbReference>
<sequence length="95" mass="10871">SPTFPEVDYLCGFLIFSSKECFDKVGLLDENFKIGYYEDVDYGFRIKKSGFKNIVYGNVPALHLGGAEMNKVNRKALGDAKHHNFIYLKKKWDLG</sequence>
<dbReference type="AlphaFoldDB" id="X1S4I5"/>
<keyword evidence="3" id="KW-0808">Transferase</keyword>
<dbReference type="Gene3D" id="3.90.550.10">
    <property type="entry name" value="Spore Coat Polysaccharide Biosynthesis Protein SpsA, Chain A"/>
    <property type="match status" value="1"/>
</dbReference>
<protein>
    <recommendedName>
        <fullName evidence="5">Galactosyltransferase C-terminal domain-containing protein</fullName>
    </recommendedName>
</protein>
<dbReference type="PANTHER" id="PTHR43179:SF12">
    <property type="entry name" value="GALACTOFURANOSYLTRANSFERASE GLFT2"/>
    <property type="match status" value="1"/>
</dbReference>